<dbReference type="OrthoDB" id="3940621at2759"/>
<dbReference type="STRING" id="554155.C5FYR8"/>
<keyword evidence="3" id="KW-1185">Reference proteome</keyword>
<dbReference type="RefSeq" id="XP_002843702.1">
    <property type="nucleotide sequence ID" value="XM_002843656.1"/>
</dbReference>
<sequence length="464" mass="54259">MIRNRIKHRIQPWIEPPRPKFAYRREFLFLPVIQMNHDLMTSLTEGGYINAPTAQNHPSHLFHSSYSQTQNTTIAMALRSSLGNFSKLPYEIRELIWLEFYPVSWDKSNIEPTSVQTSADIDLRVLRASRSLYDEISHIIYSKTTLCLNLSPLSCESDTFWGALRFKRRVRKNVFYDGGAVWRLESGYDDRDDHFDYFPFDKLAAIEISLSGPEDAAQVFWLWRNVVRTLELLETASSLPPIVIRLQKGKDFNIHDLYAEFDGYDPNNYYYCLFAQATFPKRKMLSWIDTCHGLRYYPFYIYNSPGQYIYDILIIPFYSKLRGATSIQVEVHSCEIKDKMDWTKIHFAESVLSRRIKGCDSLEYHRDERELFHQVFSDYTDIHDCLFHGHYGVKGGIIPFLHVEWDCQTFRSIGKRPAGIPPPNSPRTTTRSPRKGRIMYHIPPLNCTYDSLITITSKLSTYIT</sequence>
<accession>C5FYR8</accession>
<evidence type="ECO:0000313" key="3">
    <source>
        <dbReference type="Proteomes" id="UP000002035"/>
    </source>
</evidence>
<organism evidence="2 3">
    <name type="scientific">Arthroderma otae (strain ATCC MYA-4605 / CBS 113480)</name>
    <name type="common">Microsporum canis</name>
    <dbReference type="NCBI Taxonomy" id="554155"/>
    <lineage>
        <taxon>Eukaryota</taxon>
        <taxon>Fungi</taxon>
        <taxon>Dikarya</taxon>
        <taxon>Ascomycota</taxon>
        <taxon>Pezizomycotina</taxon>
        <taxon>Eurotiomycetes</taxon>
        <taxon>Eurotiomycetidae</taxon>
        <taxon>Onygenales</taxon>
        <taxon>Arthrodermataceae</taxon>
        <taxon>Microsporum</taxon>
    </lineage>
</organism>
<protein>
    <submittedName>
        <fullName evidence="2">Uncharacterized protein</fullName>
    </submittedName>
</protein>
<reference evidence="3" key="1">
    <citation type="journal article" date="2012" name="MBio">
        <title>Comparative genome analysis of Trichophyton rubrum and related dermatophytes reveals candidate genes involved in infection.</title>
        <authorList>
            <person name="Martinez D.A."/>
            <person name="Oliver B.G."/>
            <person name="Graeser Y."/>
            <person name="Goldberg J.M."/>
            <person name="Li W."/>
            <person name="Martinez-Rossi N.M."/>
            <person name="Monod M."/>
            <person name="Shelest E."/>
            <person name="Barton R.C."/>
            <person name="Birch E."/>
            <person name="Brakhage A.A."/>
            <person name="Chen Z."/>
            <person name="Gurr S.J."/>
            <person name="Heiman D."/>
            <person name="Heitman J."/>
            <person name="Kosti I."/>
            <person name="Rossi A."/>
            <person name="Saif S."/>
            <person name="Samalova M."/>
            <person name="Saunders C.W."/>
            <person name="Shea T."/>
            <person name="Summerbell R.C."/>
            <person name="Xu J."/>
            <person name="Young S."/>
            <person name="Zeng Q."/>
            <person name="Birren B.W."/>
            <person name="Cuomo C.A."/>
            <person name="White T.C."/>
        </authorList>
    </citation>
    <scope>NUCLEOTIDE SEQUENCE [LARGE SCALE GENOMIC DNA]</scope>
    <source>
        <strain evidence="3">ATCC MYA-4605 / CBS 113480</strain>
    </source>
</reference>
<feature type="region of interest" description="Disordered" evidence="1">
    <location>
        <begin position="416"/>
        <end position="435"/>
    </location>
</feature>
<evidence type="ECO:0000256" key="1">
    <source>
        <dbReference type="SAM" id="MobiDB-lite"/>
    </source>
</evidence>
<dbReference type="HOGENOM" id="CLU_047139_0_0_1"/>
<dbReference type="VEuPathDB" id="FungiDB:MCYG_07485"/>
<dbReference type="GeneID" id="9225207"/>
<dbReference type="AlphaFoldDB" id="C5FYR8"/>
<name>C5FYR8_ARTOC</name>
<dbReference type="OMA" id="YLDEEWI"/>
<evidence type="ECO:0000313" key="2">
    <source>
        <dbReference type="EMBL" id="EEQ34666.1"/>
    </source>
</evidence>
<proteinExistence type="predicted"/>
<dbReference type="EMBL" id="DS995707">
    <property type="protein sequence ID" value="EEQ34666.1"/>
    <property type="molecule type" value="Genomic_DNA"/>
</dbReference>
<dbReference type="Proteomes" id="UP000002035">
    <property type="component" value="Unassembled WGS sequence"/>
</dbReference>
<gene>
    <name evidence="2" type="ORF">MCYG_07485</name>
</gene>
<dbReference type="eggNOG" id="ENOG502TI2B">
    <property type="taxonomic scope" value="Eukaryota"/>
</dbReference>